<dbReference type="EMBL" id="MHOK01000005">
    <property type="protein sequence ID" value="OGZ62246.1"/>
    <property type="molecule type" value="Genomic_DNA"/>
</dbReference>
<keyword evidence="1" id="KW-0472">Membrane</keyword>
<protein>
    <submittedName>
        <fullName evidence="2">Uncharacterized protein</fullName>
    </submittedName>
</protein>
<keyword evidence="1" id="KW-0812">Transmembrane</keyword>
<reference evidence="2 3" key="1">
    <citation type="journal article" date="2016" name="Nat. Commun.">
        <title>Thousands of microbial genomes shed light on interconnected biogeochemical processes in an aquifer system.</title>
        <authorList>
            <person name="Anantharaman K."/>
            <person name="Brown C.T."/>
            <person name="Hug L.A."/>
            <person name="Sharon I."/>
            <person name="Castelle C.J."/>
            <person name="Probst A.J."/>
            <person name="Thomas B.C."/>
            <person name="Singh A."/>
            <person name="Wilkins M.J."/>
            <person name="Karaoz U."/>
            <person name="Brodie E.L."/>
            <person name="Williams K.H."/>
            <person name="Hubbard S.S."/>
            <person name="Banfield J.F."/>
        </authorList>
    </citation>
    <scope>NUCLEOTIDE SEQUENCE [LARGE SCALE GENOMIC DNA]</scope>
</reference>
<accession>A0A1G2HIB7</accession>
<feature type="transmembrane region" description="Helical" evidence="1">
    <location>
        <begin position="7"/>
        <end position="29"/>
    </location>
</feature>
<evidence type="ECO:0000313" key="3">
    <source>
        <dbReference type="Proteomes" id="UP000176770"/>
    </source>
</evidence>
<sequence>MKHNLKTLLAFGGLLLGLTLIFVFINRLWDVQDPETFVIKRTDQTTTQWDRILQQKDTENAKIITNVYDGYEITIPKNWLAPQKSPSALRLYSYEQLQYRTEKNLLENIEKWPPLEHEMPIFSIDILEKIEKTPLDVWLNTSPFVTNVLPGELIFKKIKINTLEALKAIQQTYEEDGSLGLMQSVFVVSGKNRVYILTCADDLQKCENAIKTFKILE</sequence>
<evidence type="ECO:0000313" key="2">
    <source>
        <dbReference type="EMBL" id="OGZ62246.1"/>
    </source>
</evidence>
<dbReference type="STRING" id="1802165.A3F94_02875"/>
<proteinExistence type="predicted"/>
<comment type="caution">
    <text evidence="2">The sequence shown here is derived from an EMBL/GenBank/DDBJ whole genome shotgun (WGS) entry which is preliminary data.</text>
</comment>
<evidence type="ECO:0000256" key="1">
    <source>
        <dbReference type="SAM" id="Phobius"/>
    </source>
</evidence>
<gene>
    <name evidence="2" type="ORF">A3F94_02875</name>
</gene>
<keyword evidence="1" id="KW-1133">Transmembrane helix</keyword>
<dbReference type="Proteomes" id="UP000176770">
    <property type="component" value="Unassembled WGS sequence"/>
</dbReference>
<dbReference type="AlphaFoldDB" id="A0A1G2HIB7"/>
<organism evidence="2 3">
    <name type="scientific">Candidatus Spechtbacteria bacterium RIFCSPLOWO2_12_FULL_38_22</name>
    <dbReference type="NCBI Taxonomy" id="1802165"/>
    <lineage>
        <taxon>Bacteria</taxon>
        <taxon>Candidatus Spechtiibacteriota</taxon>
    </lineage>
</organism>
<name>A0A1G2HIB7_9BACT</name>